<evidence type="ECO:0000259" key="2">
    <source>
        <dbReference type="Pfam" id="PF13586"/>
    </source>
</evidence>
<reference evidence="4" key="1">
    <citation type="submission" date="2016-02" db="EMBL/GenBank/DDBJ databases">
        <authorList>
            <person name="Holder M.E."/>
            <person name="Ajami N.J."/>
            <person name="Petrosino J.F."/>
        </authorList>
    </citation>
    <scope>NUCLEOTIDE SEQUENCE [LARGE SCALE GENOMIC DNA]</scope>
    <source>
        <strain evidence="4">DSM 12838</strain>
    </source>
</reference>
<dbReference type="PANTHER" id="PTHR30007">
    <property type="entry name" value="PHP DOMAIN PROTEIN"/>
    <property type="match status" value="1"/>
</dbReference>
<sequence length="113" mass="13153">MTLTEGQVSDCKGSALLMDALPEARELLTDRGYDTDWFRDALLTRGITPCIPPKKNRKSPSSYDKDLYKQRHKIEIMFGRIKDWRRIAMRYDRCAHTFFSALSLATSIIFYLN</sequence>
<evidence type="ECO:0000313" key="3">
    <source>
        <dbReference type="EMBL" id="AMD92326.1"/>
    </source>
</evidence>
<dbReference type="KEGG" id="doa:AXF15_03855"/>
<feature type="transmembrane region" description="Helical" evidence="1">
    <location>
        <begin position="94"/>
        <end position="112"/>
    </location>
</feature>
<keyword evidence="4" id="KW-1185">Reference proteome</keyword>
<evidence type="ECO:0000313" key="4">
    <source>
        <dbReference type="Proteomes" id="UP000063964"/>
    </source>
</evidence>
<protein>
    <submittedName>
        <fullName evidence="3">Transposase</fullName>
    </submittedName>
</protein>
<accession>A0A109W5M7</accession>
<gene>
    <name evidence="3" type="ORF">AXF15_03855</name>
</gene>
<name>A0A109W5M7_9BACT</name>
<dbReference type="Pfam" id="PF13586">
    <property type="entry name" value="DDE_Tnp_1_2"/>
    <property type="match status" value="1"/>
</dbReference>
<dbReference type="AlphaFoldDB" id="A0A109W5M7"/>
<keyword evidence="1" id="KW-0812">Transmembrane</keyword>
<organism evidence="3 4">
    <name type="scientific">Desulfomicrobium orale DSM 12838</name>
    <dbReference type="NCBI Taxonomy" id="888061"/>
    <lineage>
        <taxon>Bacteria</taxon>
        <taxon>Pseudomonadati</taxon>
        <taxon>Thermodesulfobacteriota</taxon>
        <taxon>Desulfovibrionia</taxon>
        <taxon>Desulfovibrionales</taxon>
        <taxon>Desulfomicrobiaceae</taxon>
        <taxon>Desulfomicrobium</taxon>
    </lineage>
</organism>
<dbReference type="PANTHER" id="PTHR30007:SF1">
    <property type="entry name" value="BLR1914 PROTEIN"/>
    <property type="match status" value="1"/>
</dbReference>
<dbReference type="EMBL" id="CP014230">
    <property type="protein sequence ID" value="AMD92326.1"/>
    <property type="molecule type" value="Genomic_DNA"/>
</dbReference>
<dbReference type="Proteomes" id="UP000063964">
    <property type="component" value="Chromosome"/>
</dbReference>
<keyword evidence="1" id="KW-1133">Transmembrane helix</keyword>
<keyword evidence="1" id="KW-0472">Membrane</keyword>
<proteinExistence type="predicted"/>
<feature type="domain" description="Transposase DDE" evidence="2">
    <location>
        <begin position="28"/>
        <end position="109"/>
    </location>
</feature>
<dbReference type="STRING" id="888061.AXF15_03855"/>
<evidence type="ECO:0000256" key="1">
    <source>
        <dbReference type="SAM" id="Phobius"/>
    </source>
</evidence>
<dbReference type="InterPro" id="IPR025668">
    <property type="entry name" value="Tnp_DDE_dom"/>
</dbReference>